<name>A0A0F4QRR8_9GAMM</name>
<evidence type="ECO:0000259" key="8">
    <source>
        <dbReference type="Pfam" id="PF13807"/>
    </source>
</evidence>
<gene>
    <name evidence="9" type="ORF">TW77_09720</name>
</gene>
<feature type="domain" description="Tyrosine-protein kinase G-rich" evidence="8">
    <location>
        <begin position="253"/>
        <end position="306"/>
    </location>
</feature>
<reference evidence="9 10" key="1">
    <citation type="journal article" date="2015" name="BMC Genomics">
        <title>Genome mining reveals unlocked bioactive potential of marine Gram-negative bacteria.</title>
        <authorList>
            <person name="Machado H."/>
            <person name="Sonnenschein E.C."/>
            <person name="Melchiorsen J."/>
            <person name="Gram L."/>
        </authorList>
    </citation>
    <scope>NUCLEOTIDE SEQUENCE [LARGE SCALE GENOMIC DNA]</scope>
    <source>
        <strain evidence="9 10">S2471</strain>
    </source>
</reference>
<evidence type="ECO:0008006" key="11">
    <source>
        <dbReference type="Google" id="ProtNLM"/>
    </source>
</evidence>
<evidence type="ECO:0000313" key="10">
    <source>
        <dbReference type="Proteomes" id="UP000033452"/>
    </source>
</evidence>
<dbReference type="AlphaFoldDB" id="A0A0F4QRR8"/>
<accession>A0A0F4QRR8</accession>
<feature type="domain" description="Polysaccharide chain length determinant N-terminal" evidence="7">
    <location>
        <begin position="17"/>
        <end position="118"/>
    </location>
</feature>
<sequence>MNNRHLVCSDDDIYDKEINFLQLFKVIWKGKLIILLSTIAFSLLAVVYALSLPNIYRSEALLAPAEHAQSGVGSSLGGQLGGLASLAGVNLGSNQISKVQLAIATLQSRAFVKKFVDKYSLLPDLIAAESWDASTGKVQYDPELYDEQSKEWIREVSFPRTVIPSDQEAYESFSDMLRVNVLPDNGMIVLSIEHVSPLVAERWVSLLIEEINKEIKERDIKDSHEYSEYLAKELEVTKVAEMQVILNNLLEEQAKTVMFASVRNEYVFKVIDPALVPESKVAPKRAVICVVGFLIGLFIGVSITFVMAFNQKEFDN</sequence>
<evidence type="ECO:0000256" key="6">
    <source>
        <dbReference type="SAM" id="Phobius"/>
    </source>
</evidence>
<dbReference type="InterPro" id="IPR032807">
    <property type="entry name" value="GNVR"/>
</dbReference>
<evidence type="ECO:0000313" key="9">
    <source>
        <dbReference type="EMBL" id="KJZ09307.1"/>
    </source>
</evidence>
<keyword evidence="5 6" id="KW-0472">Membrane</keyword>
<keyword evidence="3 6" id="KW-0812">Transmembrane</keyword>
<dbReference type="EMBL" id="JXYA01000020">
    <property type="protein sequence ID" value="KJZ09307.1"/>
    <property type="molecule type" value="Genomic_DNA"/>
</dbReference>
<dbReference type="PATRIC" id="fig|43658.5.peg.2063"/>
<feature type="transmembrane region" description="Helical" evidence="6">
    <location>
        <begin position="32"/>
        <end position="50"/>
    </location>
</feature>
<dbReference type="PANTHER" id="PTHR32309:SF13">
    <property type="entry name" value="FERRIC ENTEROBACTIN TRANSPORT PROTEIN FEPE"/>
    <property type="match status" value="1"/>
</dbReference>
<organism evidence="9 10">
    <name type="scientific">Pseudoalteromonas rubra</name>
    <dbReference type="NCBI Taxonomy" id="43658"/>
    <lineage>
        <taxon>Bacteria</taxon>
        <taxon>Pseudomonadati</taxon>
        <taxon>Pseudomonadota</taxon>
        <taxon>Gammaproteobacteria</taxon>
        <taxon>Alteromonadales</taxon>
        <taxon>Pseudoalteromonadaceae</taxon>
        <taxon>Pseudoalteromonas</taxon>
    </lineage>
</organism>
<evidence type="ECO:0000256" key="3">
    <source>
        <dbReference type="ARBA" id="ARBA00022692"/>
    </source>
</evidence>
<keyword evidence="4 6" id="KW-1133">Transmembrane helix</keyword>
<evidence type="ECO:0000259" key="7">
    <source>
        <dbReference type="Pfam" id="PF02706"/>
    </source>
</evidence>
<evidence type="ECO:0000256" key="4">
    <source>
        <dbReference type="ARBA" id="ARBA00022989"/>
    </source>
</evidence>
<proteinExistence type="predicted"/>
<comment type="subcellular location">
    <subcellularLocation>
        <location evidence="1">Cell membrane</location>
        <topology evidence="1">Multi-pass membrane protein</topology>
    </subcellularLocation>
</comment>
<dbReference type="OrthoDB" id="9775724at2"/>
<dbReference type="GO" id="GO:0005886">
    <property type="term" value="C:plasma membrane"/>
    <property type="evidence" value="ECO:0007669"/>
    <property type="project" value="UniProtKB-SubCell"/>
</dbReference>
<comment type="caution">
    <text evidence="9">The sequence shown here is derived from an EMBL/GenBank/DDBJ whole genome shotgun (WGS) entry which is preliminary data.</text>
</comment>
<evidence type="ECO:0000256" key="5">
    <source>
        <dbReference type="ARBA" id="ARBA00023136"/>
    </source>
</evidence>
<evidence type="ECO:0000256" key="2">
    <source>
        <dbReference type="ARBA" id="ARBA00022475"/>
    </source>
</evidence>
<evidence type="ECO:0000256" key="1">
    <source>
        <dbReference type="ARBA" id="ARBA00004651"/>
    </source>
</evidence>
<protein>
    <recommendedName>
        <fullName evidence="11">LPS O-antigen length regulator</fullName>
    </recommendedName>
</protein>
<dbReference type="Pfam" id="PF02706">
    <property type="entry name" value="Wzz"/>
    <property type="match status" value="1"/>
</dbReference>
<feature type="transmembrane region" description="Helical" evidence="6">
    <location>
        <begin position="286"/>
        <end position="309"/>
    </location>
</feature>
<dbReference type="InterPro" id="IPR003856">
    <property type="entry name" value="LPS_length_determ_N"/>
</dbReference>
<dbReference type="PANTHER" id="PTHR32309">
    <property type="entry name" value="TYROSINE-PROTEIN KINASE"/>
    <property type="match status" value="1"/>
</dbReference>
<dbReference type="RefSeq" id="WP_046004791.1">
    <property type="nucleotide sequence ID" value="NZ_JXYA01000020.1"/>
</dbReference>
<keyword evidence="10" id="KW-1185">Reference proteome</keyword>
<keyword evidence="2" id="KW-1003">Cell membrane</keyword>
<dbReference type="Proteomes" id="UP000033452">
    <property type="component" value="Unassembled WGS sequence"/>
</dbReference>
<dbReference type="GO" id="GO:0004713">
    <property type="term" value="F:protein tyrosine kinase activity"/>
    <property type="evidence" value="ECO:0007669"/>
    <property type="project" value="TreeGrafter"/>
</dbReference>
<dbReference type="Pfam" id="PF13807">
    <property type="entry name" value="GNVR"/>
    <property type="match status" value="1"/>
</dbReference>
<dbReference type="InterPro" id="IPR050445">
    <property type="entry name" value="Bact_polysacc_biosynth/exp"/>
</dbReference>